<evidence type="ECO:0000256" key="1">
    <source>
        <dbReference type="SAM" id="Phobius"/>
    </source>
</evidence>
<sequence>MMYNKSKQMSGIYLRQGQVLVLGVAILSVLIVALLSMFHIGMLASIKTKQTHALDAAAYSGALVQARALNMQAYINIAQVGHQMAMAHLVTLASWADWASTMSKSVRGANPPAWVIATHFGARHGQAYTSAAKASILNGLANPGAALAQQFSRHDEIVEHVLAKVSYAIRDDMFEAREHAIHAVLQQNYPSKTIFYRGGNTDLEFIRQDRWEDVSVSAQQNHKQGSTATIQQYSGQGGLESQQLSWWLTDSGDKQFTHIFKPIANYRSLLNDVAAVYRFLGERKYISKSLLPVSERCPLWRHELRRQGSTLLNDKGQWQSIDTQSYHALRSNKWIGCYYREYPMGWGWVSGQSGKLPEGMAYATNPPGSFAAEDFWRWVQRVAKWNIFGGDDNPLANSRAVQHRHRWSGGGLVPYVDIDHTQFKKQLEFTLHLLQPKVRGQTFHLQTAAQTFFERPLPRVDGKREHPNLWHPYWQARLIALSKKEAK</sequence>
<comment type="caution">
    <text evidence="2">The sequence shown here is derived from an EMBL/GenBank/DDBJ whole genome shotgun (WGS) entry which is preliminary data.</text>
</comment>
<organism evidence="2 3">
    <name type="scientific">Pelistega europaea</name>
    <dbReference type="NCBI Taxonomy" id="106147"/>
    <lineage>
        <taxon>Bacteria</taxon>
        <taxon>Pseudomonadati</taxon>
        <taxon>Pseudomonadota</taxon>
        <taxon>Betaproteobacteria</taxon>
        <taxon>Burkholderiales</taxon>
        <taxon>Alcaligenaceae</taxon>
        <taxon>Pelistega</taxon>
    </lineage>
</organism>
<accession>A0A7Y4LAD5</accession>
<dbReference type="AlphaFoldDB" id="A0A7Y4LAD5"/>
<dbReference type="Proteomes" id="UP000541421">
    <property type="component" value="Unassembled WGS sequence"/>
</dbReference>
<keyword evidence="3" id="KW-1185">Reference proteome</keyword>
<gene>
    <name evidence="2" type="ORF">HKX40_01725</name>
</gene>
<evidence type="ECO:0000313" key="2">
    <source>
        <dbReference type="EMBL" id="NOL48861.1"/>
    </source>
</evidence>
<name>A0A7Y4LAD5_9BURK</name>
<feature type="transmembrane region" description="Helical" evidence="1">
    <location>
        <begin position="20"/>
        <end position="44"/>
    </location>
</feature>
<keyword evidence="1" id="KW-0472">Membrane</keyword>
<proteinExistence type="predicted"/>
<reference evidence="2 3" key="1">
    <citation type="submission" date="2020-05" db="EMBL/GenBank/DDBJ databases">
        <authorList>
            <person name="Niu N."/>
        </authorList>
    </citation>
    <scope>NUCLEOTIDE SEQUENCE [LARGE SCALE GENOMIC DNA]</scope>
    <source>
        <strain evidence="2 3">LMG10982</strain>
    </source>
</reference>
<keyword evidence="1" id="KW-1133">Transmembrane helix</keyword>
<keyword evidence="1" id="KW-0812">Transmembrane</keyword>
<dbReference type="EMBL" id="JABGBO010000002">
    <property type="protein sequence ID" value="NOL48861.1"/>
    <property type="molecule type" value="Genomic_DNA"/>
</dbReference>
<protein>
    <submittedName>
        <fullName evidence="2">Tad domain-containing protein</fullName>
    </submittedName>
</protein>
<evidence type="ECO:0000313" key="3">
    <source>
        <dbReference type="Proteomes" id="UP000541421"/>
    </source>
</evidence>